<evidence type="ECO:0000313" key="2">
    <source>
        <dbReference type="Proteomes" id="UP000835052"/>
    </source>
</evidence>
<accession>A0A8S1GVE9</accession>
<protein>
    <submittedName>
        <fullName evidence="1">Uncharacterized protein</fullName>
    </submittedName>
</protein>
<dbReference type="AlphaFoldDB" id="A0A8S1GVE9"/>
<comment type="caution">
    <text evidence="1">The sequence shown here is derived from an EMBL/GenBank/DDBJ whole genome shotgun (WGS) entry which is preliminary data.</text>
</comment>
<evidence type="ECO:0000313" key="1">
    <source>
        <dbReference type="EMBL" id="CAD6185370.1"/>
    </source>
</evidence>
<name>A0A8S1GVE9_9PELO</name>
<organism evidence="1 2">
    <name type="scientific">Caenorhabditis auriculariae</name>
    <dbReference type="NCBI Taxonomy" id="2777116"/>
    <lineage>
        <taxon>Eukaryota</taxon>
        <taxon>Metazoa</taxon>
        <taxon>Ecdysozoa</taxon>
        <taxon>Nematoda</taxon>
        <taxon>Chromadorea</taxon>
        <taxon>Rhabditida</taxon>
        <taxon>Rhabditina</taxon>
        <taxon>Rhabditomorpha</taxon>
        <taxon>Rhabditoidea</taxon>
        <taxon>Rhabditidae</taxon>
        <taxon>Peloderinae</taxon>
        <taxon>Caenorhabditis</taxon>
    </lineage>
</organism>
<proteinExistence type="predicted"/>
<sequence length="49" mass="5951">MPLMQWMTRTEVWRQKMLMRLACHRARCRTLAGGHCVFRSDFFCLDWSS</sequence>
<gene>
    <name evidence="1" type="ORF">CAUJ_LOCUS1289</name>
</gene>
<reference evidence="1" key="1">
    <citation type="submission" date="2020-10" db="EMBL/GenBank/DDBJ databases">
        <authorList>
            <person name="Kikuchi T."/>
        </authorList>
    </citation>
    <scope>NUCLEOTIDE SEQUENCE</scope>
    <source>
        <strain evidence="1">NKZ352</strain>
    </source>
</reference>
<dbReference type="EMBL" id="CAJGYM010000002">
    <property type="protein sequence ID" value="CAD6185370.1"/>
    <property type="molecule type" value="Genomic_DNA"/>
</dbReference>
<keyword evidence="2" id="KW-1185">Reference proteome</keyword>
<dbReference type="Proteomes" id="UP000835052">
    <property type="component" value="Unassembled WGS sequence"/>
</dbReference>